<dbReference type="AlphaFoldDB" id="A0A9E7HZA3"/>
<protein>
    <submittedName>
        <fullName evidence="2">Uncharacterized protein</fullName>
    </submittedName>
</protein>
<feature type="compositionally biased region" description="Low complexity" evidence="1">
    <location>
        <begin position="11"/>
        <end position="50"/>
    </location>
</feature>
<evidence type="ECO:0000256" key="1">
    <source>
        <dbReference type="SAM" id="MobiDB-lite"/>
    </source>
</evidence>
<feature type="region of interest" description="Disordered" evidence="1">
    <location>
        <begin position="1"/>
        <end position="53"/>
    </location>
</feature>
<evidence type="ECO:0000313" key="2">
    <source>
        <dbReference type="EMBL" id="URE42910.1"/>
    </source>
</evidence>
<reference evidence="2" key="1">
    <citation type="submission" date="2022-05" db="EMBL/GenBank/DDBJ databases">
        <title>The Musa troglodytarum L. genome provides insights into the mechanism of non-climacteric behaviour and enrichment of carotenoids.</title>
        <authorList>
            <person name="Wang J."/>
        </authorList>
    </citation>
    <scope>NUCLEOTIDE SEQUENCE</scope>
    <source>
        <tissue evidence="2">Leaf</tissue>
    </source>
</reference>
<dbReference type="EMBL" id="CP097511">
    <property type="protein sequence ID" value="URE42910.1"/>
    <property type="molecule type" value="Genomic_DNA"/>
</dbReference>
<evidence type="ECO:0000313" key="3">
    <source>
        <dbReference type="Proteomes" id="UP001055439"/>
    </source>
</evidence>
<dbReference type="Proteomes" id="UP001055439">
    <property type="component" value="Chromosome 9"/>
</dbReference>
<organism evidence="2 3">
    <name type="scientific">Musa troglodytarum</name>
    <name type="common">fe'i banana</name>
    <dbReference type="NCBI Taxonomy" id="320322"/>
    <lineage>
        <taxon>Eukaryota</taxon>
        <taxon>Viridiplantae</taxon>
        <taxon>Streptophyta</taxon>
        <taxon>Embryophyta</taxon>
        <taxon>Tracheophyta</taxon>
        <taxon>Spermatophyta</taxon>
        <taxon>Magnoliopsida</taxon>
        <taxon>Liliopsida</taxon>
        <taxon>Zingiberales</taxon>
        <taxon>Musaceae</taxon>
        <taxon>Musa</taxon>
    </lineage>
</organism>
<proteinExistence type="predicted"/>
<keyword evidence="3" id="KW-1185">Reference proteome</keyword>
<name>A0A9E7HZA3_9LILI</name>
<accession>A0A9E7HZA3</accession>
<sequence length="120" mass="13162">MSQYTLGWRGSSSWSAPSASTNSGCCSTRRRSSSTLSLGRSSSSTASSSSKGCRARWSRAQQSYNCVSAALPKATLRALLRCRLGPAHAWQADRRKPGFSWQLAPMSRKEVIHCCWRGRC</sequence>
<gene>
    <name evidence="2" type="ORF">MUK42_33155</name>
</gene>